<dbReference type="AlphaFoldDB" id="A0A8J2KXW6"/>
<organism evidence="1 2">
    <name type="scientific">Allacma fusca</name>
    <dbReference type="NCBI Taxonomy" id="39272"/>
    <lineage>
        <taxon>Eukaryota</taxon>
        <taxon>Metazoa</taxon>
        <taxon>Ecdysozoa</taxon>
        <taxon>Arthropoda</taxon>
        <taxon>Hexapoda</taxon>
        <taxon>Collembola</taxon>
        <taxon>Symphypleona</taxon>
        <taxon>Sminthuridae</taxon>
        <taxon>Allacma</taxon>
    </lineage>
</organism>
<evidence type="ECO:0000313" key="2">
    <source>
        <dbReference type="Proteomes" id="UP000708208"/>
    </source>
</evidence>
<protein>
    <submittedName>
        <fullName evidence="1">Uncharacterized protein</fullName>
    </submittedName>
</protein>
<evidence type="ECO:0000313" key="1">
    <source>
        <dbReference type="EMBL" id="CAG7821379.1"/>
    </source>
</evidence>
<gene>
    <name evidence="1" type="ORF">AFUS01_LOCUS31721</name>
</gene>
<proteinExistence type="predicted"/>
<comment type="caution">
    <text evidence="1">The sequence shown here is derived from an EMBL/GenBank/DDBJ whole genome shotgun (WGS) entry which is preliminary data.</text>
</comment>
<accession>A0A8J2KXW6</accession>
<feature type="non-terminal residue" evidence="1">
    <location>
        <position position="1"/>
    </location>
</feature>
<dbReference type="Proteomes" id="UP000708208">
    <property type="component" value="Unassembled WGS sequence"/>
</dbReference>
<sequence length="156" mass="17632">ENPCNTTTPWENIGRGNEDSDLSPEACDIYQKCIEKLVQTYRNELTEEMDSNGDDLETCEDSACIKVFVQANGCGGSPNRSLYQKRLEDCRRRALHNLKSSITATFDPRIGLKLAIRDKLDLESKYDCQIYSGKMLSQASLTPLNSRKKIQGNLIY</sequence>
<reference evidence="1" key="1">
    <citation type="submission" date="2021-06" db="EMBL/GenBank/DDBJ databases">
        <authorList>
            <person name="Hodson N. C."/>
            <person name="Mongue J. A."/>
            <person name="Jaron S. K."/>
        </authorList>
    </citation>
    <scope>NUCLEOTIDE SEQUENCE</scope>
</reference>
<keyword evidence="2" id="KW-1185">Reference proteome</keyword>
<feature type="non-terminal residue" evidence="1">
    <location>
        <position position="156"/>
    </location>
</feature>
<dbReference type="EMBL" id="CAJVCH010508758">
    <property type="protein sequence ID" value="CAG7821379.1"/>
    <property type="molecule type" value="Genomic_DNA"/>
</dbReference>
<name>A0A8J2KXW6_9HEXA</name>